<comment type="caution">
    <text evidence="1">The sequence shown here is derived from an EMBL/GenBank/DDBJ whole genome shotgun (WGS) entry which is preliminary data.</text>
</comment>
<name>A0ACD3R0S7_LARCR</name>
<sequence>MFEREACAEWNARPVRGKLWQQTEVLRLLERRWDAGHHASGCGAAHLSALDGRCVRAAASERSNTAVIQTRQVEKRDASDKRIQSQDWQDFTITLYLRHYWKDERLSFRSNNNHSMTFDSRLVKKIWVPDMFFVHSKKSFTHDTTTDNVMLRVYPDGKVLYSLRVTVTAMCSMDLSRFPLDTQTCSLEIESYAYTDDDLMLYWKEGNRSLNTDERISLSQFLIQEFHTTTRLAFYSSTGWYNRLYINFTLRRHIFFFLLQTYFPATLMVMLSWVSFWIDRRAVPARVPLGITTVLTMSTIITGVNASMPRVSYIKAVDIYLWVSFVFVFLSVIEYAAVNYLSTLQERKERKLRDGLLCTCGMTHPGMMSASYSEVDANTTGNYGMPEVNGIKRERMLVQLAMESDQRLSFDCITDLLRQIKLAAMGMQNV</sequence>
<evidence type="ECO:0000313" key="2">
    <source>
        <dbReference type="Proteomes" id="UP000793456"/>
    </source>
</evidence>
<reference evidence="1" key="1">
    <citation type="submission" date="2018-11" db="EMBL/GenBank/DDBJ databases">
        <title>The sequence and de novo assembly of Larimichthys crocea genome using PacBio and Hi-C technologies.</title>
        <authorList>
            <person name="Xu P."/>
            <person name="Chen B."/>
            <person name="Zhou Z."/>
            <person name="Ke Q."/>
            <person name="Wu Y."/>
            <person name="Bai H."/>
            <person name="Pu F."/>
        </authorList>
    </citation>
    <scope>NUCLEOTIDE SEQUENCE</scope>
    <source>
        <tissue evidence="1">Muscle</tissue>
    </source>
</reference>
<keyword evidence="2" id="KW-1185">Reference proteome</keyword>
<accession>A0ACD3R0S7</accession>
<gene>
    <name evidence="1" type="ORF">E3U43_017529</name>
</gene>
<proteinExistence type="predicted"/>
<dbReference type="Proteomes" id="UP000793456">
    <property type="component" value="Chromosome XII"/>
</dbReference>
<protein>
    <submittedName>
        <fullName evidence="1">Uncharacterized protein</fullName>
    </submittedName>
</protein>
<evidence type="ECO:0000313" key="1">
    <source>
        <dbReference type="EMBL" id="TMS12571.1"/>
    </source>
</evidence>
<organism evidence="1 2">
    <name type="scientific">Larimichthys crocea</name>
    <name type="common">Large yellow croaker</name>
    <name type="synonym">Pseudosciaena crocea</name>
    <dbReference type="NCBI Taxonomy" id="215358"/>
    <lineage>
        <taxon>Eukaryota</taxon>
        <taxon>Metazoa</taxon>
        <taxon>Chordata</taxon>
        <taxon>Craniata</taxon>
        <taxon>Vertebrata</taxon>
        <taxon>Euteleostomi</taxon>
        <taxon>Actinopterygii</taxon>
        <taxon>Neopterygii</taxon>
        <taxon>Teleostei</taxon>
        <taxon>Neoteleostei</taxon>
        <taxon>Acanthomorphata</taxon>
        <taxon>Eupercaria</taxon>
        <taxon>Sciaenidae</taxon>
        <taxon>Larimichthys</taxon>
    </lineage>
</organism>
<dbReference type="EMBL" id="CM011685">
    <property type="protein sequence ID" value="TMS12571.1"/>
    <property type="molecule type" value="Genomic_DNA"/>
</dbReference>